<accession>A0A0U3LBR7</accession>
<dbReference type="InterPro" id="IPR036259">
    <property type="entry name" value="MFS_trans_sf"/>
</dbReference>
<dbReference type="PANTHER" id="PTHR23538:SF1">
    <property type="entry name" value="44.5 KD BACTERIOCHLOROPHYLL SYNTHASE SUBUNIT"/>
    <property type="match status" value="1"/>
</dbReference>
<proteinExistence type="inferred from homology"/>
<protein>
    <submittedName>
        <fullName evidence="6">Protein pucC</fullName>
    </submittedName>
</protein>
<dbReference type="CDD" id="cd06176">
    <property type="entry name" value="MFS_BCD_PucC-like"/>
    <property type="match status" value="1"/>
</dbReference>
<dbReference type="GO" id="GO:0016020">
    <property type="term" value="C:membrane"/>
    <property type="evidence" value="ECO:0007669"/>
    <property type="project" value="UniProtKB-SubCell"/>
</dbReference>
<comment type="similarity">
    <text evidence="2">Belongs to the PucC family.</text>
</comment>
<evidence type="ECO:0000313" key="6">
    <source>
        <dbReference type="EMBL" id="ALV05503.1"/>
    </source>
</evidence>
<dbReference type="Gene3D" id="1.20.1250.20">
    <property type="entry name" value="MFS general substrate transporter like domains"/>
    <property type="match status" value="1"/>
</dbReference>
<dbReference type="AlphaFoldDB" id="A0A0U3LBR7"/>
<evidence type="ECO:0000256" key="3">
    <source>
        <dbReference type="ARBA" id="ARBA00022692"/>
    </source>
</evidence>
<dbReference type="Pfam" id="PF03209">
    <property type="entry name" value="PUCC"/>
    <property type="match status" value="1"/>
</dbReference>
<reference evidence="6 7" key="1">
    <citation type="submission" date="2015-12" db="EMBL/GenBank/DDBJ databases">
        <title>Complete genome of Roseateles depolymerans KCTC 42856.</title>
        <authorList>
            <person name="Kim K.M."/>
        </authorList>
    </citation>
    <scope>NUCLEOTIDE SEQUENCE [LARGE SCALE GENOMIC DNA]</scope>
    <source>
        <strain evidence="6 7">KCTC 42856</strain>
    </source>
</reference>
<dbReference type="STRING" id="76731.RD2015_1009"/>
<evidence type="ECO:0000256" key="4">
    <source>
        <dbReference type="ARBA" id="ARBA00022989"/>
    </source>
</evidence>
<gene>
    <name evidence="6" type="ORF">RD2015_1009</name>
</gene>
<dbReference type="InterPro" id="IPR026036">
    <property type="entry name" value="PucC"/>
</dbReference>
<comment type="subcellular location">
    <subcellularLocation>
        <location evidence="1">Membrane</location>
        <topology evidence="1">Multi-pass membrane protein</topology>
    </subcellularLocation>
</comment>
<evidence type="ECO:0000313" key="7">
    <source>
        <dbReference type="Proteomes" id="UP000060699"/>
    </source>
</evidence>
<keyword evidence="7" id="KW-1185">Reference proteome</keyword>
<dbReference type="InterPro" id="IPR004896">
    <property type="entry name" value="PucC-rel"/>
</dbReference>
<evidence type="ECO:0000256" key="1">
    <source>
        <dbReference type="ARBA" id="ARBA00004141"/>
    </source>
</evidence>
<keyword evidence="3" id="KW-0812">Transmembrane</keyword>
<dbReference type="PIRSF" id="PIRSF016565">
    <property type="entry name" value="PucC"/>
    <property type="match status" value="1"/>
</dbReference>
<dbReference type="OrthoDB" id="8558818at2"/>
<dbReference type="KEGG" id="rdp:RD2015_1009"/>
<dbReference type="PATRIC" id="fig|76731.3.peg.1027"/>
<dbReference type="SUPFAM" id="SSF103473">
    <property type="entry name" value="MFS general substrate transporter"/>
    <property type="match status" value="1"/>
</dbReference>
<sequence>MNLLRATIFHQRLALKWSRLSLKFLPFADVATTELPLSRLMRLALFQVSVGMAYALLVGTLNRVMIVELGVATWAVSLMVALPLLVAPLRALVGHRSDTHLSALGWRRVPYLWFGTLLQFGGLSIMPFALILLQPGAEASAQPGGVIAGRLAAALAFVLVGAGMQTTQTAGLALATDQARPDTRPRVVAMMYVMLLLGMVAASSCFSLLLETFSPTRLVAVVQGAALATVVLNTIALWKQEARGSIRRPEAEREESAPAFREVWRRFAAQPNTRRFLVAVALGTAAFNMQDIVLEPYGGAILKLPVAATSLLTAGMALGSVIAFGLAARWLARGVDAYRLAALGLLVGIVAFSAVIFAAPLESGWLFRLGNLLIGLGGGLFAVSTLVIAMGLESSSGAGLALGAWGAMQATAGGLAVALGGTLRDAFEALAAHGWFGTAMSEPQVAYSVVYHLEIALLFGTLIAIGPLVRRTGASPPSRQRIGLAEFPG</sequence>
<dbReference type="RefSeq" id="WP_058933963.1">
    <property type="nucleotide sequence ID" value="NZ_CP013729.1"/>
</dbReference>
<dbReference type="EMBL" id="CP013729">
    <property type="protein sequence ID" value="ALV05503.1"/>
    <property type="molecule type" value="Genomic_DNA"/>
</dbReference>
<name>A0A0U3LBR7_9BURK</name>
<organism evidence="6 7">
    <name type="scientific">Roseateles depolymerans</name>
    <dbReference type="NCBI Taxonomy" id="76731"/>
    <lineage>
        <taxon>Bacteria</taxon>
        <taxon>Pseudomonadati</taxon>
        <taxon>Pseudomonadota</taxon>
        <taxon>Betaproteobacteria</taxon>
        <taxon>Burkholderiales</taxon>
        <taxon>Sphaerotilaceae</taxon>
        <taxon>Roseateles</taxon>
    </lineage>
</organism>
<evidence type="ECO:0000256" key="2">
    <source>
        <dbReference type="ARBA" id="ARBA00008412"/>
    </source>
</evidence>
<dbReference type="Proteomes" id="UP000060699">
    <property type="component" value="Chromosome"/>
</dbReference>
<keyword evidence="5" id="KW-0472">Membrane</keyword>
<dbReference type="PANTHER" id="PTHR23538">
    <property type="entry name" value="44.5 KD BACTERIOCHLOROPHYLL SYNTHASE SUBUNIT"/>
    <property type="match status" value="1"/>
</dbReference>
<evidence type="ECO:0000256" key="5">
    <source>
        <dbReference type="ARBA" id="ARBA00023136"/>
    </source>
</evidence>
<keyword evidence="4" id="KW-1133">Transmembrane helix</keyword>